<evidence type="ECO:0000313" key="4">
    <source>
        <dbReference type="EMBL" id="SDX81015.1"/>
    </source>
</evidence>
<feature type="domain" description="HMA" evidence="2">
    <location>
        <begin position="27"/>
        <end position="97"/>
    </location>
</feature>
<dbReference type="EMBL" id="FNOB01000031">
    <property type="protein sequence ID" value="SDX81015.1"/>
    <property type="molecule type" value="Genomic_DNA"/>
</dbReference>
<gene>
    <name evidence="3" type="ORF">GCM10008024_38530</name>
    <name evidence="4" type="ORF">SAMN05444006_1314</name>
</gene>
<dbReference type="RefSeq" id="WP_035839707.1">
    <property type="nucleotide sequence ID" value="NZ_BNAB01000029.1"/>
</dbReference>
<dbReference type="PROSITE" id="PS50846">
    <property type="entry name" value="HMA_2"/>
    <property type="match status" value="1"/>
</dbReference>
<dbReference type="AlphaFoldDB" id="A0AAN5A1A5"/>
<dbReference type="EMBL" id="BNAB01000029">
    <property type="protein sequence ID" value="GHE05929.1"/>
    <property type="molecule type" value="Genomic_DNA"/>
</dbReference>
<evidence type="ECO:0000313" key="3">
    <source>
        <dbReference type="EMBL" id="GHE05929.1"/>
    </source>
</evidence>
<dbReference type="GO" id="GO:0046872">
    <property type="term" value="F:metal ion binding"/>
    <property type="evidence" value="ECO:0007669"/>
    <property type="project" value="InterPro"/>
</dbReference>
<evidence type="ECO:0000313" key="6">
    <source>
        <dbReference type="Proteomes" id="UP000634647"/>
    </source>
</evidence>
<evidence type="ECO:0000256" key="1">
    <source>
        <dbReference type="SAM" id="SignalP"/>
    </source>
</evidence>
<dbReference type="Proteomes" id="UP000199541">
    <property type="component" value="Unassembled WGS sequence"/>
</dbReference>
<feature type="chain" id="PRO_5043047170" evidence="1">
    <location>
        <begin position="24"/>
        <end position="99"/>
    </location>
</feature>
<dbReference type="Gene3D" id="3.30.70.100">
    <property type="match status" value="1"/>
</dbReference>
<dbReference type="Pfam" id="PF00403">
    <property type="entry name" value="HMA"/>
    <property type="match status" value="1"/>
</dbReference>
<dbReference type="InterPro" id="IPR006121">
    <property type="entry name" value="HMA_dom"/>
</dbReference>
<name>A0AAN5A1A5_9RHOB</name>
<keyword evidence="1" id="KW-0732">Signal</keyword>
<protein>
    <submittedName>
        <fullName evidence="4">Cu+-exporting ATPase</fullName>
    </submittedName>
</protein>
<proteinExistence type="predicted"/>
<reference evidence="3" key="1">
    <citation type="journal article" date="2014" name="Int. J. Syst. Evol. Microbiol.">
        <title>Complete genome sequence of Corynebacterium casei LMG S-19264T (=DSM 44701T), isolated from a smear-ripened cheese.</title>
        <authorList>
            <consortium name="US DOE Joint Genome Institute (JGI-PGF)"/>
            <person name="Walter F."/>
            <person name="Albersmeier A."/>
            <person name="Kalinowski J."/>
            <person name="Ruckert C."/>
        </authorList>
    </citation>
    <scope>NUCLEOTIDE SEQUENCE</scope>
    <source>
        <strain evidence="3">CGMCC 1.10859</strain>
    </source>
</reference>
<sequence length="99" mass="10131">MQKQLFGAALALGLAAAPRVALASDSSTVILDVHHAGCVLCGPIIKSSLLHVPGVNSVAVSQPNGLADVTATIAYDPTQTTPTKLIKVVTNRGYPAEVK</sequence>
<feature type="signal peptide" evidence="1">
    <location>
        <begin position="1"/>
        <end position="23"/>
    </location>
</feature>
<dbReference type="SUPFAM" id="SSF55008">
    <property type="entry name" value="HMA, heavy metal-associated domain"/>
    <property type="match status" value="1"/>
</dbReference>
<keyword evidence="5" id="KW-1185">Reference proteome</keyword>
<accession>A0AAN5A1A5</accession>
<evidence type="ECO:0000313" key="5">
    <source>
        <dbReference type="Proteomes" id="UP000199541"/>
    </source>
</evidence>
<dbReference type="InterPro" id="IPR036163">
    <property type="entry name" value="HMA_dom_sf"/>
</dbReference>
<reference evidence="3" key="3">
    <citation type="submission" date="2023-06" db="EMBL/GenBank/DDBJ databases">
        <authorList>
            <person name="Sun Q."/>
            <person name="Zhou Y."/>
        </authorList>
    </citation>
    <scope>NUCLEOTIDE SEQUENCE</scope>
    <source>
        <strain evidence="3">CGMCC 1.10859</strain>
    </source>
</reference>
<evidence type="ECO:0000259" key="2">
    <source>
        <dbReference type="PROSITE" id="PS50846"/>
    </source>
</evidence>
<organism evidence="3 6">
    <name type="scientific">Allgaiera indica</name>
    <dbReference type="NCBI Taxonomy" id="765699"/>
    <lineage>
        <taxon>Bacteria</taxon>
        <taxon>Pseudomonadati</taxon>
        <taxon>Pseudomonadota</taxon>
        <taxon>Alphaproteobacteria</taxon>
        <taxon>Rhodobacterales</taxon>
        <taxon>Paracoccaceae</taxon>
        <taxon>Allgaiera</taxon>
    </lineage>
</organism>
<reference evidence="4 5" key="2">
    <citation type="submission" date="2016-10" db="EMBL/GenBank/DDBJ databases">
        <authorList>
            <person name="Varghese N."/>
            <person name="Submissions S."/>
        </authorList>
    </citation>
    <scope>NUCLEOTIDE SEQUENCE [LARGE SCALE GENOMIC DNA]</scope>
    <source>
        <strain evidence="4 5">DSM 24802</strain>
    </source>
</reference>
<comment type="caution">
    <text evidence="3">The sequence shown here is derived from an EMBL/GenBank/DDBJ whole genome shotgun (WGS) entry which is preliminary data.</text>
</comment>
<dbReference type="Proteomes" id="UP000634647">
    <property type="component" value="Unassembled WGS sequence"/>
</dbReference>